<reference evidence="9" key="1">
    <citation type="submission" date="2023-07" db="EMBL/GenBank/DDBJ databases">
        <authorList>
            <consortium name="CYATHOMIX"/>
        </authorList>
    </citation>
    <scope>NUCLEOTIDE SEQUENCE</scope>
    <source>
        <strain evidence="9">N/A</strain>
    </source>
</reference>
<comment type="cofactor">
    <cofactor evidence="1 7 8">
        <name>pyridoxal 5'-phosphate</name>
        <dbReference type="ChEBI" id="CHEBI:597326"/>
    </cofactor>
</comment>
<comment type="similarity">
    <text evidence="2 8">Belongs to the group II decarboxylase family.</text>
</comment>
<evidence type="ECO:0000256" key="2">
    <source>
        <dbReference type="ARBA" id="ARBA00009533"/>
    </source>
</evidence>
<comment type="subunit">
    <text evidence="3">Homodimer.</text>
</comment>
<evidence type="ECO:0000256" key="4">
    <source>
        <dbReference type="ARBA" id="ARBA00022793"/>
    </source>
</evidence>
<comment type="caution">
    <text evidence="9">The sequence shown here is derived from an EMBL/GenBank/DDBJ whole genome shotgun (WGS) entry which is preliminary data.</text>
</comment>
<dbReference type="GO" id="GO:0009449">
    <property type="term" value="P:gamma-aminobutyric acid biosynthetic process"/>
    <property type="evidence" value="ECO:0007669"/>
    <property type="project" value="TreeGrafter"/>
</dbReference>
<sequence length="561" mass="63699">MSRYSLAAPALRSLLKIADGHLHTTVRTIGATTNNNLPNNPCYGSLDRKLLNSNIGAQRWASSGSTDLSKLISKEILPRTDNWEGSEKFLKAVVNVLLKYIREQNDRSKKVLDFHHPAEMLKLIDMSIPEKPQNLEHLVKECEKVLKYGVKSGHPRFFNQISCGLDLVGMAGEWLTATANTNMFTYEICPVYILMENAVLRQMYKCVGWNPDTSDGIFAPGGTISNLYGLLVARYAFDPRGKQLGLKELPKLCCFTSASSHFSIKSAAAVCGIGTDNCFYIPTDERGKMIPELLEKKIIECKNNGLHPFFVCATCGTTVYGAMDPFEEVANICKKHKIWYHVDAAWGGGLFLSPEHHDKLKGISRADSITWNPHKLMGAMLQCSACLFQKKGLLMDCNKMKADYLFMQDKFYDVSYDTGDKSIQCGRHNDVFKLWLMWKSKGMEGYREQVNMLMDHSAYFAKKVKETEGFELIMEPEFLNVCFYYVPKKLRNLSKEEKYKALDKIAPAIKGEMMKRGWTMVAYQPEKDRAKFFRLIISNQAIRREDLDFLMKEIALIGESL</sequence>
<gene>
    <name evidence="9" type="ORF">CYNAS_LOCUS10918</name>
</gene>
<dbReference type="InterPro" id="IPR015421">
    <property type="entry name" value="PyrdxlP-dep_Trfase_major"/>
</dbReference>
<evidence type="ECO:0000313" key="9">
    <source>
        <dbReference type="EMBL" id="CAJ0598935.1"/>
    </source>
</evidence>
<name>A0AA36GVI5_CYLNA</name>
<evidence type="ECO:0000256" key="6">
    <source>
        <dbReference type="ARBA" id="ARBA00023239"/>
    </source>
</evidence>
<evidence type="ECO:0000256" key="7">
    <source>
        <dbReference type="PIRSR" id="PIRSR602129-50"/>
    </source>
</evidence>
<dbReference type="CDD" id="cd06450">
    <property type="entry name" value="DOPA_deC_like"/>
    <property type="match status" value="1"/>
</dbReference>
<organism evidence="9 10">
    <name type="scientific">Cylicocyclus nassatus</name>
    <name type="common">Nematode worm</name>
    <dbReference type="NCBI Taxonomy" id="53992"/>
    <lineage>
        <taxon>Eukaryota</taxon>
        <taxon>Metazoa</taxon>
        <taxon>Ecdysozoa</taxon>
        <taxon>Nematoda</taxon>
        <taxon>Chromadorea</taxon>
        <taxon>Rhabditida</taxon>
        <taxon>Rhabditina</taxon>
        <taxon>Rhabditomorpha</taxon>
        <taxon>Strongyloidea</taxon>
        <taxon>Strongylidae</taxon>
        <taxon>Cylicocyclus</taxon>
    </lineage>
</organism>
<dbReference type="Gene3D" id="3.40.640.10">
    <property type="entry name" value="Type I PLP-dependent aspartate aminotransferase-like (Major domain)"/>
    <property type="match status" value="1"/>
</dbReference>
<keyword evidence="5 7" id="KW-0663">Pyridoxal phosphate</keyword>
<dbReference type="Proteomes" id="UP001176961">
    <property type="component" value="Unassembled WGS sequence"/>
</dbReference>
<dbReference type="AlphaFoldDB" id="A0AA36GVI5"/>
<evidence type="ECO:0008006" key="11">
    <source>
        <dbReference type="Google" id="ProtNLM"/>
    </source>
</evidence>
<feature type="modified residue" description="N6-(pyridoxal phosphate)lysine" evidence="7">
    <location>
        <position position="375"/>
    </location>
</feature>
<protein>
    <recommendedName>
        <fullName evidence="11">Glutamate decarboxylase</fullName>
    </recommendedName>
</protein>
<dbReference type="InterPro" id="IPR002129">
    <property type="entry name" value="PyrdxlP-dep_de-COase"/>
</dbReference>
<dbReference type="FunFam" id="3.40.640.10:FF:000016">
    <property type="entry name" value="Glutamate decarboxylase like 1"/>
    <property type="match status" value="1"/>
</dbReference>
<dbReference type="PANTHER" id="PTHR45677:SF10">
    <property type="entry name" value="GLUTAMATE DECARBOXYLASE"/>
    <property type="match status" value="1"/>
</dbReference>
<dbReference type="GO" id="GO:0005737">
    <property type="term" value="C:cytoplasm"/>
    <property type="evidence" value="ECO:0007669"/>
    <property type="project" value="TreeGrafter"/>
</dbReference>
<dbReference type="InterPro" id="IPR015424">
    <property type="entry name" value="PyrdxlP-dep_Trfase"/>
</dbReference>
<dbReference type="Pfam" id="PF00282">
    <property type="entry name" value="Pyridoxal_deC"/>
    <property type="match status" value="1"/>
</dbReference>
<evidence type="ECO:0000256" key="1">
    <source>
        <dbReference type="ARBA" id="ARBA00001933"/>
    </source>
</evidence>
<accession>A0AA36GVI5</accession>
<evidence type="ECO:0000313" key="10">
    <source>
        <dbReference type="Proteomes" id="UP001176961"/>
    </source>
</evidence>
<evidence type="ECO:0000256" key="3">
    <source>
        <dbReference type="ARBA" id="ARBA00011738"/>
    </source>
</evidence>
<evidence type="ECO:0000256" key="5">
    <source>
        <dbReference type="ARBA" id="ARBA00022898"/>
    </source>
</evidence>
<dbReference type="PANTHER" id="PTHR45677">
    <property type="entry name" value="GLUTAMATE DECARBOXYLASE-RELATED"/>
    <property type="match status" value="1"/>
</dbReference>
<dbReference type="Gene3D" id="3.90.1150.170">
    <property type="match status" value="1"/>
</dbReference>
<keyword evidence="6 8" id="KW-0456">Lyase</keyword>
<keyword evidence="4" id="KW-0210">Decarboxylase</keyword>
<dbReference type="EMBL" id="CATQJL010000223">
    <property type="protein sequence ID" value="CAJ0598935.1"/>
    <property type="molecule type" value="Genomic_DNA"/>
</dbReference>
<evidence type="ECO:0000256" key="8">
    <source>
        <dbReference type="RuleBase" id="RU000382"/>
    </source>
</evidence>
<dbReference type="SUPFAM" id="SSF53383">
    <property type="entry name" value="PLP-dependent transferases"/>
    <property type="match status" value="1"/>
</dbReference>
<dbReference type="GO" id="GO:0004351">
    <property type="term" value="F:glutamate decarboxylase activity"/>
    <property type="evidence" value="ECO:0007669"/>
    <property type="project" value="TreeGrafter"/>
</dbReference>
<keyword evidence="10" id="KW-1185">Reference proteome</keyword>
<proteinExistence type="inferred from homology"/>
<dbReference type="GO" id="GO:0030170">
    <property type="term" value="F:pyridoxal phosphate binding"/>
    <property type="evidence" value="ECO:0007669"/>
    <property type="project" value="InterPro"/>
</dbReference>